<dbReference type="RefSeq" id="XP_052109257.1">
    <property type="nucleotide sequence ID" value="XM_052253297.1"/>
</dbReference>
<protein>
    <submittedName>
        <fullName evidence="9">Uncharacterized protein LOC127741226</fullName>
    </submittedName>
</protein>
<keyword evidence="5" id="KW-0378">Hydrolase</keyword>
<keyword evidence="8" id="KW-1185">Reference proteome</keyword>
<name>A0A9C6TFA0_ARADU</name>
<evidence type="ECO:0000259" key="7">
    <source>
        <dbReference type="PROSITE" id="PS50879"/>
    </source>
</evidence>
<dbReference type="InterPro" id="IPR036397">
    <property type="entry name" value="RNaseH_sf"/>
</dbReference>
<keyword evidence="1" id="KW-0808">Transferase</keyword>
<keyword evidence="2" id="KW-0548">Nucleotidyltransferase</keyword>
<evidence type="ECO:0000313" key="8">
    <source>
        <dbReference type="Proteomes" id="UP000515211"/>
    </source>
</evidence>
<dbReference type="InterPro" id="IPR041588">
    <property type="entry name" value="Integrase_H2C2"/>
</dbReference>
<dbReference type="InterPro" id="IPR043128">
    <property type="entry name" value="Rev_trsase/Diguanyl_cyclase"/>
</dbReference>
<evidence type="ECO:0000256" key="3">
    <source>
        <dbReference type="ARBA" id="ARBA00022722"/>
    </source>
</evidence>
<dbReference type="Gene3D" id="1.10.340.70">
    <property type="match status" value="1"/>
</dbReference>
<dbReference type="KEGG" id="adu:127741226"/>
<feature type="domain" description="RNase H type-1" evidence="7">
    <location>
        <begin position="144"/>
        <end position="273"/>
    </location>
</feature>
<accession>A0A9C6TFA0</accession>
<keyword evidence="4" id="KW-0255">Endonuclease</keyword>
<dbReference type="SUPFAM" id="SSF56672">
    <property type="entry name" value="DNA/RNA polymerases"/>
    <property type="match status" value="1"/>
</dbReference>
<dbReference type="AlphaFoldDB" id="A0A9C6TFA0"/>
<dbReference type="Gene3D" id="3.30.70.270">
    <property type="match status" value="1"/>
</dbReference>
<reference evidence="8" key="1">
    <citation type="journal article" date="2016" name="Nat. Genet.">
        <title>The genome sequences of Arachis duranensis and Arachis ipaensis, the diploid ancestors of cultivated peanut.</title>
        <authorList>
            <person name="Bertioli D.J."/>
            <person name="Cannon S.B."/>
            <person name="Froenicke L."/>
            <person name="Huang G."/>
            <person name="Farmer A.D."/>
            <person name="Cannon E.K."/>
            <person name="Liu X."/>
            <person name="Gao D."/>
            <person name="Clevenger J."/>
            <person name="Dash S."/>
            <person name="Ren L."/>
            <person name="Moretzsohn M.C."/>
            <person name="Shirasawa K."/>
            <person name="Huang W."/>
            <person name="Vidigal B."/>
            <person name="Abernathy B."/>
            <person name="Chu Y."/>
            <person name="Niederhuth C.E."/>
            <person name="Umale P."/>
            <person name="Araujo A.C."/>
            <person name="Kozik A."/>
            <person name="Kim K.D."/>
            <person name="Burow M.D."/>
            <person name="Varshney R.K."/>
            <person name="Wang X."/>
            <person name="Zhang X."/>
            <person name="Barkley N."/>
            <person name="Guimaraes P.M."/>
            <person name="Isobe S."/>
            <person name="Guo B."/>
            <person name="Liao B."/>
            <person name="Stalker H.T."/>
            <person name="Schmitz R.J."/>
            <person name="Scheffler B.E."/>
            <person name="Leal-Bertioli S.C."/>
            <person name="Xun X."/>
            <person name="Jackson S.A."/>
            <person name="Michelmore R."/>
            <person name="Ozias-Akins P."/>
        </authorList>
    </citation>
    <scope>NUCLEOTIDE SEQUENCE [LARGE SCALE GENOMIC DNA]</scope>
    <source>
        <strain evidence="8">cv. V14167</strain>
    </source>
</reference>
<dbReference type="Proteomes" id="UP000515211">
    <property type="component" value="Chromosome 8"/>
</dbReference>
<dbReference type="Pfam" id="PF17921">
    <property type="entry name" value="Integrase_H2C2"/>
    <property type="match status" value="1"/>
</dbReference>
<evidence type="ECO:0000256" key="5">
    <source>
        <dbReference type="ARBA" id="ARBA00022801"/>
    </source>
</evidence>
<organism evidence="8 9">
    <name type="scientific">Arachis duranensis</name>
    <name type="common">Wild peanut</name>
    <dbReference type="NCBI Taxonomy" id="130453"/>
    <lineage>
        <taxon>Eukaryota</taxon>
        <taxon>Viridiplantae</taxon>
        <taxon>Streptophyta</taxon>
        <taxon>Embryophyta</taxon>
        <taxon>Tracheophyta</taxon>
        <taxon>Spermatophyta</taxon>
        <taxon>Magnoliopsida</taxon>
        <taxon>eudicotyledons</taxon>
        <taxon>Gunneridae</taxon>
        <taxon>Pentapetalae</taxon>
        <taxon>rosids</taxon>
        <taxon>fabids</taxon>
        <taxon>Fabales</taxon>
        <taxon>Fabaceae</taxon>
        <taxon>Papilionoideae</taxon>
        <taxon>50 kb inversion clade</taxon>
        <taxon>dalbergioids sensu lato</taxon>
        <taxon>Dalbergieae</taxon>
        <taxon>Pterocarpus clade</taxon>
        <taxon>Arachis</taxon>
    </lineage>
</organism>
<dbReference type="PANTHER" id="PTHR48475">
    <property type="entry name" value="RIBONUCLEASE H"/>
    <property type="match status" value="1"/>
</dbReference>
<evidence type="ECO:0000256" key="6">
    <source>
        <dbReference type="ARBA" id="ARBA00022918"/>
    </source>
</evidence>
<dbReference type="InterPro" id="IPR041373">
    <property type="entry name" value="RT_RNaseH"/>
</dbReference>
<dbReference type="GO" id="GO:0003964">
    <property type="term" value="F:RNA-directed DNA polymerase activity"/>
    <property type="evidence" value="ECO:0007669"/>
    <property type="project" value="UniProtKB-KW"/>
</dbReference>
<sequence length="430" mass="49476">MPFSLKNAGATYQRLMDKVFYQQIGQNMEIYVDDMVAKTPSEGSHSLVTETGKEQKSVYFVGRVMQPTERRYPRIEQFALALITTAKRLRHYFQSHTIVVRTNQPLRQILTKPELTKQLTKWPTLKSQILADFVFELTTNEKHDEQVWELQVDRASNREGSEAGIILKEGETVMAEQSIQFHFSASNNQAEYEALIAGLKLALSFQVHRLIVYCDSLLVVKQIKRDFQVKDPLLEWYWLIAKDLISKFDKSTISHVHREKSTRADILFKLAATRANTHTSALAQLTLENPSIESLCIMNITHTNNWRIPFLEYISAGIIPKNETNPQIFRRKASFYTTVAGELYRRGFSYPLLKCLHKNKANEVMTEVQEDVCGNHIGGRVLAAKIIQTGYYWPTMKRDCIVKVKPCDNCQKHVAISMKPTKLLRSMEVN</sequence>
<dbReference type="GeneID" id="127741226"/>
<dbReference type="InterPro" id="IPR043502">
    <property type="entry name" value="DNA/RNA_pol_sf"/>
</dbReference>
<dbReference type="InterPro" id="IPR002156">
    <property type="entry name" value="RNaseH_domain"/>
</dbReference>
<dbReference type="PROSITE" id="PS50879">
    <property type="entry name" value="RNASE_H_1"/>
    <property type="match status" value="1"/>
</dbReference>
<keyword evidence="3" id="KW-0540">Nuclease</keyword>
<proteinExistence type="predicted"/>
<dbReference type="Pfam" id="PF13456">
    <property type="entry name" value="RVT_3"/>
    <property type="match status" value="1"/>
</dbReference>
<evidence type="ECO:0000313" key="9">
    <source>
        <dbReference type="RefSeq" id="XP_052109257.1"/>
    </source>
</evidence>
<dbReference type="GO" id="GO:0004523">
    <property type="term" value="F:RNA-DNA hybrid ribonuclease activity"/>
    <property type="evidence" value="ECO:0007669"/>
    <property type="project" value="InterPro"/>
</dbReference>
<dbReference type="GO" id="GO:0003676">
    <property type="term" value="F:nucleic acid binding"/>
    <property type="evidence" value="ECO:0007669"/>
    <property type="project" value="InterPro"/>
</dbReference>
<gene>
    <name evidence="9" type="primary">LOC127741226</name>
</gene>
<keyword evidence="6" id="KW-0695">RNA-directed DNA polymerase</keyword>
<dbReference type="Pfam" id="PF17917">
    <property type="entry name" value="RT_RNaseH"/>
    <property type="match status" value="1"/>
</dbReference>
<dbReference type="SUPFAM" id="SSF53098">
    <property type="entry name" value="Ribonuclease H-like"/>
    <property type="match status" value="1"/>
</dbReference>
<evidence type="ECO:0000256" key="1">
    <source>
        <dbReference type="ARBA" id="ARBA00022679"/>
    </source>
</evidence>
<dbReference type="InterPro" id="IPR012337">
    <property type="entry name" value="RNaseH-like_sf"/>
</dbReference>
<evidence type="ECO:0000256" key="4">
    <source>
        <dbReference type="ARBA" id="ARBA00022759"/>
    </source>
</evidence>
<reference evidence="9" key="2">
    <citation type="submission" date="2025-08" db="UniProtKB">
        <authorList>
            <consortium name="RefSeq"/>
        </authorList>
    </citation>
    <scope>IDENTIFICATION</scope>
    <source>
        <tissue evidence="9">Whole plant</tissue>
    </source>
</reference>
<dbReference type="CDD" id="cd09279">
    <property type="entry name" value="RNase_HI_like"/>
    <property type="match status" value="1"/>
</dbReference>
<dbReference type="Gene3D" id="3.30.420.10">
    <property type="entry name" value="Ribonuclease H-like superfamily/Ribonuclease H"/>
    <property type="match status" value="1"/>
</dbReference>
<evidence type="ECO:0000256" key="2">
    <source>
        <dbReference type="ARBA" id="ARBA00022695"/>
    </source>
</evidence>
<dbReference type="PANTHER" id="PTHR48475:SF2">
    <property type="entry name" value="RIBONUCLEASE H"/>
    <property type="match status" value="1"/>
</dbReference>